<name>L7U398_MYXSD</name>
<evidence type="ECO:0000313" key="1">
    <source>
        <dbReference type="EMBL" id="AGC43261.1"/>
    </source>
</evidence>
<dbReference type="STRING" id="1278073.MYSTI_01930"/>
<evidence type="ECO:0000313" key="2">
    <source>
        <dbReference type="Proteomes" id="UP000011131"/>
    </source>
</evidence>
<dbReference type="RefSeq" id="WP_015347523.1">
    <property type="nucleotide sequence ID" value="NC_020126.1"/>
</dbReference>
<keyword evidence="2" id="KW-1185">Reference proteome</keyword>
<dbReference type="PIRSF" id="PIRSF030771">
    <property type="entry name" value="UCP030771"/>
    <property type="match status" value="1"/>
</dbReference>
<proteinExistence type="predicted"/>
<dbReference type="HOGENOM" id="CLU_165535_1_0_7"/>
<dbReference type="PATRIC" id="fig|1278073.3.peg.1974"/>
<organism evidence="1 2">
    <name type="scientific">Myxococcus stipitatus (strain DSM 14675 / JCM 12634 / Mx s8)</name>
    <dbReference type="NCBI Taxonomy" id="1278073"/>
    <lineage>
        <taxon>Bacteria</taxon>
        <taxon>Pseudomonadati</taxon>
        <taxon>Myxococcota</taxon>
        <taxon>Myxococcia</taxon>
        <taxon>Myxococcales</taxon>
        <taxon>Cystobacterineae</taxon>
        <taxon>Myxococcaceae</taxon>
        <taxon>Myxococcus</taxon>
    </lineage>
</organism>
<evidence type="ECO:0008006" key="3">
    <source>
        <dbReference type="Google" id="ProtNLM"/>
    </source>
</evidence>
<dbReference type="Proteomes" id="UP000011131">
    <property type="component" value="Chromosome"/>
</dbReference>
<dbReference type="Pfam" id="PF09956">
    <property type="entry name" value="Phage_cement_2"/>
    <property type="match status" value="1"/>
</dbReference>
<dbReference type="EMBL" id="CP004025">
    <property type="protein sequence ID" value="AGC43261.1"/>
    <property type="molecule type" value="Genomic_DNA"/>
</dbReference>
<sequence length="110" mass="10903">MNNYSQLGETVTLTAPYAVSSGEGALVGSLFGVATGNVASGAEGEFLTCGVVVLKKTSAQAWTQGAKVYWDNAARECTTTASTNALIGCALSAAANPSATGAVRLNGAVA</sequence>
<protein>
    <recommendedName>
        <fullName evidence="3">DUF2190 family protein</fullName>
    </recommendedName>
</protein>
<dbReference type="eggNOG" id="COG5471">
    <property type="taxonomic scope" value="Bacteria"/>
</dbReference>
<dbReference type="OrthoDB" id="5365964at2"/>
<reference evidence="1 2" key="1">
    <citation type="journal article" date="2013" name="Genome Announc.">
        <title>Complete genome sequence of Myxococcus stipitatus strain DSM 14675, a fruiting myxobacterium.</title>
        <authorList>
            <person name="Huntley S."/>
            <person name="Kneip S."/>
            <person name="Treuner-Lange A."/>
            <person name="Sogaard-Andersen L."/>
        </authorList>
    </citation>
    <scope>NUCLEOTIDE SEQUENCE [LARGE SCALE GENOMIC DNA]</scope>
    <source>
        <strain evidence="2">DSM 14675 / JCM 12634 / Mx s8</strain>
    </source>
</reference>
<gene>
    <name evidence="1" type="ordered locus">MYSTI_01930</name>
</gene>
<dbReference type="AlphaFoldDB" id="L7U398"/>
<dbReference type="KEGG" id="msd:MYSTI_01930"/>
<accession>L7U398</accession>
<dbReference type="InterPro" id="IPR011231">
    <property type="entry name" value="Phage_VT1-Sakai_H0018"/>
</dbReference>